<evidence type="ECO:0008006" key="3">
    <source>
        <dbReference type="Google" id="ProtNLM"/>
    </source>
</evidence>
<protein>
    <recommendedName>
        <fullName evidence="3">Dihydrofolate reductase</fullName>
    </recommendedName>
</protein>
<dbReference type="Proteomes" id="UP001238088">
    <property type="component" value="Unassembled WGS sequence"/>
</dbReference>
<accession>A0ABU0AML2</accession>
<evidence type="ECO:0000313" key="2">
    <source>
        <dbReference type="Proteomes" id="UP001238088"/>
    </source>
</evidence>
<name>A0ABU0AML2_9BACI</name>
<proteinExistence type="predicted"/>
<comment type="caution">
    <text evidence="1">The sequence shown here is derived from an EMBL/GenBank/DDBJ whole genome shotgun (WGS) entry which is preliminary data.</text>
</comment>
<keyword evidence="2" id="KW-1185">Reference proteome</keyword>
<organism evidence="1 2">
    <name type="scientific">Cytobacillus purgationiresistens</name>
    <dbReference type="NCBI Taxonomy" id="863449"/>
    <lineage>
        <taxon>Bacteria</taxon>
        <taxon>Bacillati</taxon>
        <taxon>Bacillota</taxon>
        <taxon>Bacilli</taxon>
        <taxon>Bacillales</taxon>
        <taxon>Bacillaceae</taxon>
        <taxon>Cytobacillus</taxon>
    </lineage>
</organism>
<sequence>MAKLIYHVAVSLDNFIADQGMMDGDIQNSLFLFEGEHVPEFL</sequence>
<dbReference type="EMBL" id="JAUSUB010000024">
    <property type="protein sequence ID" value="MDQ0272498.1"/>
    <property type="molecule type" value="Genomic_DNA"/>
</dbReference>
<reference evidence="1 2" key="1">
    <citation type="submission" date="2023-07" db="EMBL/GenBank/DDBJ databases">
        <title>Genomic Encyclopedia of Type Strains, Phase IV (KMG-IV): sequencing the most valuable type-strain genomes for metagenomic binning, comparative biology and taxonomic classification.</title>
        <authorList>
            <person name="Goeker M."/>
        </authorList>
    </citation>
    <scope>NUCLEOTIDE SEQUENCE [LARGE SCALE GENOMIC DNA]</scope>
    <source>
        <strain evidence="1 2">DSM 23494</strain>
    </source>
</reference>
<gene>
    <name evidence="1" type="ORF">J2S17_004390</name>
</gene>
<evidence type="ECO:0000313" key="1">
    <source>
        <dbReference type="EMBL" id="MDQ0272498.1"/>
    </source>
</evidence>